<evidence type="ECO:0000256" key="6">
    <source>
        <dbReference type="SAM" id="MobiDB-lite"/>
    </source>
</evidence>
<proteinExistence type="predicted"/>
<feature type="compositionally biased region" description="Basic and acidic residues" evidence="6">
    <location>
        <begin position="99"/>
        <end position="111"/>
    </location>
</feature>
<feature type="compositionally biased region" description="Basic and acidic residues" evidence="6">
    <location>
        <begin position="201"/>
        <end position="211"/>
    </location>
</feature>
<dbReference type="EMBL" id="AM443366">
    <property type="protein sequence ID" value="CAN76305.1"/>
    <property type="molecule type" value="Genomic_DNA"/>
</dbReference>
<sequence length="367" mass="41553">MSEKRPDFGLEEELKRRLKLDGSATTSAANRETLKPSMGKGNQGKEMKRKVKFDVPASGSAANQEILKPPTQKRNQDKEMKRKVKSDAPASTGSVANREILEPPMEKRNQDTSKSIFLSFKSRKMSQKIPTLALDKEMKRKVRFHVRESTGSVANQETLKPPMEKRNQDKKMKRKVKFDVPASTGSVANQKTLKPPTEKTNQGKEMKRKVTFDLPASGSVANEETLKPPREKKNQVDEDGLKAQMGERSSTSLSLPRSTSKDQTPTLLWKKKLTCDDLHAGNLKVPAGLFVAKRRRDRMMVVPFLDNKGAVWEMQASYHGLSLNWNKFAKEHGLQPNDVIFFYDDDSISEYYIIHYEKSGEGHSESR</sequence>
<evidence type="ECO:0000256" key="3">
    <source>
        <dbReference type="ARBA" id="ARBA00023125"/>
    </source>
</evidence>
<comment type="subcellular location">
    <subcellularLocation>
        <location evidence="1">Nucleus</location>
    </subcellularLocation>
</comment>
<evidence type="ECO:0000256" key="5">
    <source>
        <dbReference type="ARBA" id="ARBA00023242"/>
    </source>
</evidence>
<keyword evidence="2" id="KW-0805">Transcription regulation</keyword>
<organism evidence="8">
    <name type="scientific">Vitis vinifera</name>
    <name type="common">Grape</name>
    <dbReference type="NCBI Taxonomy" id="29760"/>
    <lineage>
        <taxon>Eukaryota</taxon>
        <taxon>Viridiplantae</taxon>
        <taxon>Streptophyta</taxon>
        <taxon>Embryophyta</taxon>
        <taxon>Tracheophyta</taxon>
        <taxon>Spermatophyta</taxon>
        <taxon>Magnoliopsida</taxon>
        <taxon>eudicotyledons</taxon>
        <taxon>Gunneridae</taxon>
        <taxon>Pentapetalae</taxon>
        <taxon>rosids</taxon>
        <taxon>Vitales</taxon>
        <taxon>Vitaceae</taxon>
        <taxon>Viteae</taxon>
        <taxon>Vitis</taxon>
    </lineage>
</organism>
<name>A5B1H2_VITVI</name>
<dbReference type="Gene3D" id="2.40.330.10">
    <property type="entry name" value="DNA-binding pseudobarrel domain"/>
    <property type="match status" value="1"/>
</dbReference>
<keyword evidence="3" id="KW-0238">DNA-binding</keyword>
<dbReference type="GO" id="GO:0005634">
    <property type="term" value="C:nucleus"/>
    <property type="evidence" value="ECO:0007669"/>
    <property type="project" value="UniProtKB-SubCell"/>
</dbReference>
<reference evidence="8" key="1">
    <citation type="journal article" date="2007" name="PLoS ONE">
        <title>The first genome sequence of an elite grapevine cultivar (Pinot noir Vitis vinifera L.): coping with a highly heterozygous genome.</title>
        <authorList>
            <person name="Velasco R."/>
            <person name="Zharkikh A."/>
            <person name="Troggio M."/>
            <person name="Cartwright D.A."/>
            <person name="Cestaro A."/>
            <person name="Pruss D."/>
            <person name="Pindo M."/>
            <person name="FitzGerald L.M."/>
            <person name="Vezzulli S."/>
            <person name="Reid J."/>
            <person name="Malacarne G."/>
            <person name="Iliev D."/>
            <person name="Coppola G."/>
            <person name="Wardell B."/>
            <person name="Micheletti D."/>
            <person name="Macalma T."/>
            <person name="Facci M."/>
            <person name="Mitchell J.T."/>
            <person name="Perazzolli M."/>
            <person name="Eldredge G."/>
            <person name="Gatto P."/>
            <person name="Oyzerski R."/>
            <person name="Moretto M."/>
            <person name="Gutin N."/>
            <person name="Stefanini M."/>
            <person name="Chen Y."/>
            <person name="Segala C."/>
            <person name="Davenport C."/>
            <person name="Dematte L."/>
            <person name="Mraz A."/>
            <person name="Battilana J."/>
            <person name="Stormo K."/>
            <person name="Costa F."/>
            <person name="Tao Q."/>
            <person name="Si-Ammour A."/>
            <person name="Harkins T."/>
            <person name="Lackey A."/>
            <person name="Perbost C."/>
            <person name="Taillon B."/>
            <person name="Stella A."/>
            <person name="Solovyev V."/>
            <person name="Fawcett J.A."/>
            <person name="Sterck L."/>
            <person name="Vandepoele K."/>
            <person name="Grando S.M."/>
            <person name="Toppo S."/>
            <person name="Moser C."/>
            <person name="Lanchbury J."/>
            <person name="Bogden R."/>
            <person name="Skolnick M."/>
            <person name="Sgaramella V."/>
            <person name="Bhatnagar S.K."/>
            <person name="Fontana P."/>
            <person name="Gutin A."/>
            <person name="Van de Peer Y."/>
            <person name="Salamini F."/>
            <person name="Viola R."/>
        </authorList>
    </citation>
    <scope>NUCLEOTIDE SEQUENCE</scope>
</reference>
<protein>
    <recommendedName>
        <fullName evidence="7">TF-B3 domain-containing protein</fullName>
    </recommendedName>
</protein>
<feature type="region of interest" description="Disordered" evidence="6">
    <location>
        <begin position="19"/>
        <end position="119"/>
    </location>
</feature>
<feature type="compositionally biased region" description="Polar residues" evidence="6">
    <location>
        <begin position="183"/>
        <end position="192"/>
    </location>
</feature>
<dbReference type="CDD" id="cd10017">
    <property type="entry name" value="B3_DNA"/>
    <property type="match status" value="1"/>
</dbReference>
<dbReference type="InterPro" id="IPR015300">
    <property type="entry name" value="DNA-bd_pseudobarrel_sf"/>
</dbReference>
<feature type="region of interest" description="Disordered" evidence="6">
    <location>
        <begin position="146"/>
        <end position="262"/>
    </location>
</feature>
<dbReference type="AlphaFoldDB" id="A5B1H2"/>
<dbReference type="InterPro" id="IPR003340">
    <property type="entry name" value="B3_DNA-bd"/>
</dbReference>
<evidence type="ECO:0000256" key="2">
    <source>
        <dbReference type="ARBA" id="ARBA00023015"/>
    </source>
</evidence>
<feature type="domain" description="TF-B3" evidence="7">
    <location>
        <begin position="268"/>
        <end position="359"/>
    </location>
</feature>
<evidence type="ECO:0000256" key="1">
    <source>
        <dbReference type="ARBA" id="ARBA00004123"/>
    </source>
</evidence>
<dbReference type="GO" id="GO:0003677">
    <property type="term" value="F:DNA binding"/>
    <property type="evidence" value="ECO:0007669"/>
    <property type="project" value="UniProtKB-KW"/>
</dbReference>
<evidence type="ECO:0000259" key="7">
    <source>
        <dbReference type="PROSITE" id="PS50863"/>
    </source>
</evidence>
<keyword evidence="4" id="KW-0804">Transcription</keyword>
<evidence type="ECO:0000313" key="8">
    <source>
        <dbReference type="EMBL" id="CAN76305.1"/>
    </source>
</evidence>
<feature type="compositionally biased region" description="Polar residues" evidence="6">
    <location>
        <begin position="149"/>
        <end position="158"/>
    </location>
</feature>
<dbReference type="SUPFAM" id="SSF101936">
    <property type="entry name" value="DNA-binding pseudobarrel domain"/>
    <property type="match status" value="1"/>
</dbReference>
<dbReference type="PROSITE" id="PS50863">
    <property type="entry name" value="B3"/>
    <property type="match status" value="1"/>
</dbReference>
<feature type="compositionally biased region" description="Basic and acidic residues" evidence="6">
    <location>
        <begin position="224"/>
        <end position="241"/>
    </location>
</feature>
<evidence type="ECO:0000256" key="4">
    <source>
        <dbReference type="ARBA" id="ARBA00023163"/>
    </source>
</evidence>
<gene>
    <name evidence="8" type="ORF">VITISV_039023</name>
</gene>
<accession>A5B1H2</accession>
<keyword evidence="5" id="KW-0539">Nucleus</keyword>
<feature type="compositionally biased region" description="Low complexity" evidence="6">
    <location>
        <begin position="248"/>
        <end position="258"/>
    </location>
</feature>